<proteinExistence type="predicted"/>
<evidence type="ECO:0000313" key="2">
    <source>
        <dbReference type="EMBL" id="CAL6095185.1"/>
    </source>
</evidence>
<accession>A0AA86PEB4</accession>
<reference evidence="1" key="1">
    <citation type="submission" date="2023-06" db="EMBL/GenBank/DDBJ databases">
        <authorList>
            <person name="Kurt Z."/>
        </authorList>
    </citation>
    <scope>NUCLEOTIDE SEQUENCE</scope>
</reference>
<evidence type="ECO:0000313" key="1">
    <source>
        <dbReference type="EMBL" id="CAI9934505.1"/>
    </source>
</evidence>
<comment type="caution">
    <text evidence="1">The sequence shown here is derived from an EMBL/GenBank/DDBJ whole genome shotgun (WGS) entry which is preliminary data.</text>
</comment>
<keyword evidence="3" id="KW-1185">Reference proteome</keyword>
<name>A0AA86PEB4_9EUKA</name>
<organism evidence="1">
    <name type="scientific">Hexamita inflata</name>
    <dbReference type="NCBI Taxonomy" id="28002"/>
    <lineage>
        <taxon>Eukaryota</taxon>
        <taxon>Metamonada</taxon>
        <taxon>Diplomonadida</taxon>
        <taxon>Hexamitidae</taxon>
        <taxon>Hexamitinae</taxon>
        <taxon>Hexamita</taxon>
    </lineage>
</organism>
<gene>
    <name evidence="1" type="ORF">HINF_LOCUS22150</name>
    <name evidence="2" type="ORF">HINF_LOCUS67829</name>
</gene>
<sequence>MFYYSKFGSNVIIKRNGGQNKCQRNDLTRFSGQNFTKIRIDGRTKYQQKFYKTEFVLKSCNSVIDKVEVYYCQINLDEAAGNFQHIVFKNCTFTGSLSDKFNAESLEFFCGIQLYSLSAGNVKEINITCVNKNVEIDFANANQMKNLNKLIFKSVPLNLSKLTGTWKYVLVANCDLNEQISKSFKPEYLQISIYDKNILINFIGFEFNHFRIALNRSYTELALLKQIQWQSINLTLYFGTIDLEQYQVIMTHSKLSIVCQQTVLLLSFHATI</sequence>
<dbReference type="AlphaFoldDB" id="A0AA86PEB4"/>
<dbReference type="Proteomes" id="UP001642409">
    <property type="component" value="Unassembled WGS sequence"/>
</dbReference>
<dbReference type="EMBL" id="CATOUU010000570">
    <property type="protein sequence ID" value="CAI9934505.1"/>
    <property type="molecule type" value="Genomic_DNA"/>
</dbReference>
<reference evidence="2 3" key="2">
    <citation type="submission" date="2024-07" db="EMBL/GenBank/DDBJ databases">
        <authorList>
            <person name="Akdeniz Z."/>
        </authorList>
    </citation>
    <scope>NUCLEOTIDE SEQUENCE [LARGE SCALE GENOMIC DNA]</scope>
</reference>
<dbReference type="EMBL" id="CAXDID020000473">
    <property type="protein sequence ID" value="CAL6095185.1"/>
    <property type="molecule type" value="Genomic_DNA"/>
</dbReference>
<evidence type="ECO:0000313" key="3">
    <source>
        <dbReference type="Proteomes" id="UP001642409"/>
    </source>
</evidence>
<protein>
    <submittedName>
        <fullName evidence="2">Hypothetical_protein</fullName>
    </submittedName>
</protein>